<keyword evidence="4" id="KW-1185">Reference proteome</keyword>
<protein>
    <submittedName>
        <fullName evidence="3">Uncharacterized protein</fullName>
    </submittedName>
</protein>
<dbReference type="Pfam" id="PF05461">
    <property type="entry name" value="ApoL"/>
    <property type="match status" value="1"/>
</dbReference>
<dbReference type="GO" id="GO:0006869">
    <property type="term" value="P:lipid transport"/>
    <property type="evidence" value="ECO:0007669"/>
    <property type="project" value="InterPro"/>
</dbReference>
<sequence>SFWMPDLRMSFDRQANHVRKARRLYQLLMMKRKETLQNTLKEFQAICDKLDKVQKTNKAMGIAGGATGAVGGVTAVVGVALAPMTMGVSLIATAVGAGIAASAGGFGAHAAKANKKIVNRQTVEKLVKDYEENVVDIEHCLNYILCMMKELQRHNIGKLKKTGANPDTLRMVDLSQAVLRNNMYRSRQMSPISPGGMSSGSLLKNFVSEFYLYFTEKNGQKLKKTNKSKFSGRVCILVTNLQEELNYLIQMWEALA</sequence>
<dbReference type="PANTHER" id="PTHR14096:SF59">
    <property type="entry name" value="APOLIPOPROTEIN L, 1 ISOFORM X1"/>
    <property type="match status" value="1"/>
</dbReference>
<dbReference type="Gene3D" id="1.20.1170.10">
    <property type="match status" value="1"/>
</dbReference>
<evidence type="ECO:0000313" key="4">
    <source>
        <dbReference type="Proteomes" id="UP000265020"/>
    </source>
</evidence>
<evidence type="ECO:0000256" key="2">
    <source>
        <dbReference type="SAM" id="Phobius"/>
    </source>
</evidence>
<accession>A0A3Q2CBM2</accession>
<dbReference type="GeneTree" id="ENSGT01030000234789"/>
<keyword evidence="2" id="KW-1133">Transmembrane helix</keyword>
<keyword evidence="2" id="KW-0472">Membrane</keyword>
<name>A0A3Q2CBM2_CYPVA</name>
<dbReference type="GO" id="GO:0008289">
    <property type="term" value="F:lipid binding"/>
    <property type="evidence" value="ECO:0007669"/>
    <property type="project" value="InterPro"/>
</dbReference>
<dbReference type="GO" id="GO:0005576">
    <property type="term" value="C:extracellular region"/>
    <property type="evidence" value="ECO:0007669"/>
    <property type="project" value="InterPro"/>
</dbReference>
<reference evidence="3" key="1">
    <citation type="submission" date="2025-08" db="UniProtKB">
        <authorList>
            <consortium name="Ensembl"/>
        </authorList>
    </citation>
    <scope>IDENTIFICATION</scope>
</reference>
<dbReference type="GO" id="GO:0016020">
    <property type="term" value="C:membrane"/>
    <property type="evidence" value="ECO:0007669"/>
    <property type="project" value="TreeGrafter"/>
</dbReference>
<dbReference type="InterPro" id="IPR008405">
    <property type="entry name" value="ApoL"/>
</dbReference>
<comment type="similarity">
    <text evidence="1">Belongs to the apolipoprotein L family.</text>
</comment>
<dbReference type="AlphaFoldDB" id="A0A3Q2CBM2"/>
<dbReference type="PANTHER" id="PTHR14096">
    <property type="entry name" value="APOLIPOPROTEIN L"/>
    <property type="match status" value="1"/>
</dbReference>
<keyword evidence="2" id="KW-0812">Transmembrane</keyword>
<evidence type="ECO:0000313" key="3">
    <source>
        <dbReference type="Ensembl" id="ENSCVAP00000002269.1"/>
    </source>
</evidence>
<dbReference type="Proteomes" id="UP000265020">
    <property type="component" value="Unassembled WGS sequence"/>
</dbReference>
<evidence type="ECO:0000256" key="1">
    <source>
        <dbReference type="ARBA" id="ARBA00010090"/>
    </source>
</evidence>
<feature type="transmembrane region" description="Helical" evidence="2">
    <location>
        <begin position="88"/>
        <end position="111"/>
    </location>
</feature>
<feature type="transmembrane region" description="Helical" evidence="2">
    <location>
        <begin position="59"/>
        <end position="82"/>
    </location>
</feature>
<dbReference type="OMA" id="MICFPQD"/>
<reference evidence="3" key="2">
    <citation type="submission" date="2025-09" db="UniProtKB">
        <authorList>
            <consortium name="Ensembl"/>
        </authorList>
    </citation>
    <scope>IDENTIFICATION</scope>
</reference>
<organism evidence="3 4">
    <name type="scientific">Cyprinodon variegatus</name>
    <name type="common">Sheepshead minnow</name>
    <dbReference type="NCBI Taxonomy" id="28743"/>
    <lineage>
        <taxon>Eukaryota</taxon>
        <taxon>Metazoa</taxon>
        <taxon>Chordata</taxon>
        <taxon>Craniata</taxon>
        <taxon>Vertebrata</taxon>
        <taxon>Euteleostomi</taxon>
        <taxon>Actinopterygii</taxon>
        <taxon>Neopterygii</taxon>
        <taxon>Teleostei</taxon>
        <taxon>Neoteleostei</taxon>
        <taxon>Acanthomorphata</taxon>
        <taxon>Ovalentaria</taxon>
        <taxon>Atherinomorphae</taxon>
        <taxon>Cyprinodontiformes</taxon>
        <taxon>Cyprinodontidae</taxon>
        <taxon>Cyprinodon</taxon>
    </lineage>
</organism>
<dbReference type="Ensembl" id="ENSCVAT00000011997.1">
    <property type="protein sequence ID" value="ENSCVAP00000002269.1"/>
    <property type="gene ID" value="ENSCVAG00000003347.1"/>
</dbReference>
<proteinExistence type="inferred from homology"/>
<dbReference type="GO" id="GO:0042157">
    <property type="term" value="P:lipoprotein metabolic process"/>
    <property type="evidence" value="ECO:0007669"/>
    <property type="project" value="InterPro"/>
</dbReference>